<feature type="transmembrane region" description="Helical" evidence="13">
    <location>
        <begin position="60"/>
        <end position="81"/>
    </location>
</feature>
<name>A0ABR8NXI1_9GAMM</name>
<feature type="chain" id="PRO_5046462341" description="Nickel/cobalt efflux system" evidence="15">
    <location>
        <begin position="22"/>
        <end position="334"/>
    </location>
</feature>
<evidence type="ECO:0000256" key="13">
    <source>
        <dbReference type="RuleBase" id="RU362101"/>
    </source>
</evidence>
<protein>
    <recommendedName>
        <fullName evidence="13">Nickel/cobalt efflux system</fullName>
    </recommendedName>
</protein>
<accession>A0ABR8NXI1</accession>
<comment type="subcellular location">
    <subcellularLocation>
        <location evidence="2 13">Cell membrane</location>
        <topology evidence="2 13">Multi-pass membrane protein</topology>
    </subcellularLocation>
</comment>
<dbReference type="InterPro" id="IPR051224">
    <property type="entry name" value="NiCoT_RcnA"/>
</dbReference>
<keyword evidence="5" id="KW-1003">Cell membrane</keyword>
<evidence type="ECO:0000313" key="16">
    <source>
        <dbReference type="EMBL" id="MBD5770757.1"/>
    </source>
</evidence>
<evidence type="ECO:0000256" key="14">
    <source>
        <dbReference type="SAM" id="MobiDB-lite"/>
    </source>
</evidence>
<feature type="signal peptide" evidence="15">
    <location>
        <begin position="1"/>
        <end position="21"/>
    </location>
</feature>
<evidence type="ECO:0000256" key="15">
    <source>
        <dbReference type="SAM" id="SignalP"/>
    </source>
</evidence>
<comment type="function">
    <text evidence="1">Efflux system for nickel and cobalt.</text>
</comment>
<evidence type="ECO:0000256" key="5">
    <source>
        <dbReference type="ARBA" id="ARBA00022475"/>
    </source>
</evidence>
<keyword evidence="4 13" id="KW-0813">Transport</keyword>
<keyword evidence="7 13" id="KW-0812">Transmembrane</keyword>
<dbReference type="RefSeq" id="WP_191594137.1">
    <property type="nucleotide sequence ID" value="NZ_JACYFC010000002.1"/>
</dbReference>
<feature type="transmembrane region" description="Helical" evidence="13">
    <location>
        <begin position="256"/>
        <end position="285"/>
    </location>
</feature>
<evidence type="ECO:0000256" key="7">
    <source>
        <dbReference type="ARBA" id="ARBA00022692"/>
    </source>
</evidence>
<dbReference type="Pfam" id="PF03824">
    <property type="entry name" value="NicO"/>
    <property type="match status" value="1"/>
</dbReference>
<evidence type="ECO:0000256" key="8">
    <source>
        <dbReference type="ARBA" id="ARBA00022989"/>
    </source>
</evidence>
<evidence type="ECO:0000256" key="10">
    <source>
        <dbReference type="ARBA" id="ARBA00023112"/>
    </source>
</evidence>
<dbReference type="Proteomes" id="UP000604161">
    <property type="component" value="Unassembled WGS sequence"/>
</dbReference>
<evidence type="ECO:0000256" key="1">
    <source>
        <dbReference type="ARBA" id="ARBA00002510"/>
    </source>
</evidence>
<evidence type="ECO:0000256" key="9">
    <source>
        <dbReference type="ARBA" id="ARBA00023065"/>
    </source>
</evidence>
<evidence type="ECO:0000256" key="11">
    <source>
        <dbReference type="ARBA" id="ARBA00023136"/>
    </source>
</evidence>
<keyword evidence="17" id="KW-1185">Reference proteome</keyword>
<dbReference type="PANTHER" id="PTHR40659">
    <property type="entry name" value="NICKEL/COBALT EFFLUX SYSTEM RCNA"/>
    <property type="match status" value="1"/>
</dbReference>
<keyword evidence="15" id="KW-0732">Signal</keyword>
<feature type="transmembrane region" description="Helical" evidence="13">
    <location>
        <begin position="306"/>
        <end position="327"/>
    </location>
</feature>
<reference evidence="16 17" key="1">
    <citation type="submission" date="2020-09" db="EMBL/GenBank/DDBJ databases">
        <title>Marinomonas sp. nov., isolated from the cysticercosis algae of Qingdao, China.</title>
        <authorList>
            <person name="Sun X."/>
        </authorList>
    </citation>
    <scope>NUCLEOTIDE SEQUENCE [LARGE SCALE GENOMIC DNA]</scope>
    <source>
        <strain evidence="16 17">SM2066</strain>
    </source>
</reference>
<proteinExistence type="inferred from homology"/>
<gene>
    <name evidence="16" type="ORF">IF202_06805</name>
</gene>
<keyword evidence="8 13" id="KW-1133">Transmembrane helix</keyword>
<keyword evidence="3" id="KW-0171">Cobalt transport</keyword>
<comment type="similarity">
    <text evidence="13">Belongs to the NiCoT transporter (TC 2.A.52) family.</text>
</comment>
<evidence type="ECO:0000256" key="4">
    <source>
        <dbReference type="ARBA" id="ARBA00022448"/>
    </source>
</evidence>
<evidence type="ECO:0000256" key="2">
    <source>
        <dbReference type="ARBA" id="ARBA00004651"/>
    </source>
</evidence>
<evidence type="ECO:0000256" key="3">
    <source>
        <dbReference type="ARBA" id="ARBA00022426"/>
    </source>
</evidence>
<evidence type="ECO:0000256" key="12">
    <source>
        <dbReference type="ARBA" id="ARBA00023285"/>
    </source>
</evidence>
<sequence length="334" mass="36504">MAKNAVFFFLSFFLFNSPLYAAIDVSFYQDFIQWIMGQQANFHRELVTLVRAISKEGSAALLWGLITTSFFYGVFHAAGPGHGKAVISAYMLASKAPLSRGISLAFLCAGAQGLMAVLVILVLSQIFSLAGKAMQISRFFEVASFAAVGLIGVWILIRLLRGKSSCGHDHSKDHLHGHSTEDEHLHDHANNHSHSHDDTHFHDDTYRHVCCSHTEAHDAEEAKVARRSIWAMTLAVGIRPCTGAILVLLFSLSTGIFQWGLAATFAMSLGTAITVASLAGVTVFVRDTGFILSREHQIWRQRVSRAFGFIAASALIVISCSMILSYISNAGRAF</sequence>
<keyword evidence="9" id="KW-0406">Ion transport</keyword>
<keyword evidence="11 13" id="KW-0472">Membrane</keyword>
<keyword evidence="12" id="KW-0170">Cobalt</keyword>
<keyword evidence="6" id="KW-0533">Nickel</keyword>
<feature type="transmembrane region" description="Helical" evidence="13">
    <location>
        <begin position="229"/>
        <end position="250"/>
    </location>
</feature>
<feature type="transmembrane region" description="Helical" evidence="13">
    <location>
        <begin position="139"/>
        <end position="157"/>
    </location>
</feature>
<dbReference type="InterPro" id="IPR011541">
    <property type="entry name" value="Ni/Co_transpt_high_affinity"/>
</dbReference>
<dbReference type="EMBL" id="JACYFC010000002">
    <property type="protein sequence ID" value="MBD5770757.1"/>
    <property type="molecule type" value="Genomic_DNA"/>
</dbReference>
<organism evidence="16 17">
    <name type="scientific">Marinomonas colpomeniae</name>
    <dbReference type="NCBI Taxonomy" id="2774408"/>
    <lineage>
        <taxon>Bacteria</taxon>
        <taxon>Pseudomonadati</taxon>
        <taxon>Pseudomonadota</taxon>
        <taxon>Gammaproteobacteria</taxon>
        <taxon>Oceanospirillales</taxon>
        <taxon>Oceanospirillaceae</taxon>
        <taxon>Marinomonas</taxon>
    </lineage>
</organism>
<dbReference type="PANTHER" id="PTHR40659:SF1">
    <property type="entry name" value="NICKEL_COBALT EFFLUX SYSTEM RCNA"/>
    <property type="match status" value="1"/>
</dbReference>
<keyword evidence="10" id="KW-0921">Nickel transport</keyword>
<evidence type="ECO:0000313" key="17">
    <source>
        <dbReference type="Proteomes" id="UP000604161"/>
    </source>
</evidence>
<feature type="transmembrane region" description="Helical" evidence="13">
    <location>
        <begin position="102"/>
        <end position="127"/>
    </location>
</feature>
<evidence type="ECO:0000256" key="6">
    <source>
        <dbReference type="ARBA" id="ARBA00022596"/>
    </source>
</evidence>
<feature type="region of interest" description="Disordered" evidence="14">
    <location>
        <begin position="171"/>
        <end position="198"/>
    </location>
</feature>
<comment type="caution">
    <text evidence="16">The sequence shown here is derived from an EMBL/GenBank/DDBJ whole genome shotgun (WGS) entry which is preliminary data.</text>
</comment>